<comment type="similarity">
    <text evidence="1">Belongs to the low molecular weight phosphotyrosine protein phosphatase family.</text>
</comment>
<evidence type="ECO:0000256" key="2">
    <source>
        <dbReference type="ARBA" id="ARBA00022801"/>
    </source>
</evidence>
<dbReference type="RefSeq" id="WP_072887903.1">
    <property type="nucleotide sequence ID" value="NZ_FRAE01000017.1"/>
</dbReference>
<dbReference type="InterPro" id="IPR023485">
    <property type="entry name" value="Ptyr_pPase"/>
</dbReference>
<evidence type="ECO:0000256" key="3">
    <source>
        <dbReference type="ARBA" id="ARBA00022912"/>
    </source>
</evidence>
<dbReference type="InterPro" id="IPR017867">
    <property type="entry name" value="Tyr_phospatase_low_mol_wt"/>
</dbReference>
<dbReference type="AlphaFoldDB" id="A0A1M6MQB1"/>
<feature type="active site" description="Nucleophile" evidence="4">
    <location>
        <position position="13"/>
    </location>
</feature>
<evidence type="ECO:0000313" key="6">
    <source>
        <dbReference type="EMBL" id="SHJ85632.1"/>
    </source>
</evidence>
<protein>
    <submittedName>
        <fullName evidence="6">Protein-tyrosine phosphatase</fullName>
    </submittedName>
</protein>
<dbReference type="Gene3D" id="3.40.50.2300">
    <property type="match status" value="1"/>
</dbReference>
<feature type="domain" description="Phosphotyrosine protein phosphatase I" evidence="5">
    <location>
        <begin position="1"/>
        <end position="148"/>
    </location>
</feature>
<dbReference type="InterPro" id="IPR036196">
    <property type="entry name" value="Ptyr_pPase_sf"/>
</dbReference>
<accession>A0A1M6MQB1</accession>
<evidence type="ECO:0000256" key="4">
    <source>
        <dbReference type="PIRSR" id="PIRSR617867-1"/>
    </source>
</evidence>
<dbReference type="SUPFAM" id="SSF52788">
    <property type="entry name" value="Phosphotyrosine protein phosphatases I"/>
    <property type="match status" value="1"/>
</dbReference>
<dbReference type="GO" id="GO:0004725">
    <property type="term" value="F:protein tyrosine phosphatase activity"/>
    <property type="evidence" value="ECO:0007669"/>
    <property type="project" value="InterPro"/>
</dbReference>
<keyword evidence="7" id="KW-1185">Reference proteome</keyword>
<name>A0A1M6MQB1_9FIRM</name>
<keyword evidence="2" id="KW-0378">Hydrolase</keyword>
<keyword evidence="3" id="KW-0904">Protein phosphatase</keyword>
<dbReference type="Pfam" id="PF01451">
    <property type="entry name" value="LMWPc"/>
    <property type="match status" value="1"/>
</dbReference>
<feature type="active site" description="Nucleophile" evidence="4">
    <location>
        <position position="7"/>
    </location>
</feature>
<dbReference type="SMART" id="SM00226">
    <property type="entry name" value="LMWPc"/>
    <property type="match status" value="1"/>
</dbReference>
<dbReference type="PRINTS" id="PR00719">
    <property type="entry name" value="LMWPTPASE"/>
</dbReference>
<sequence>MKIVFVCTGNTCRSPMAEAFLKDIIKKKGENIEDYVIISAGISTLDGLEASKNSIIALDEYDVDIKEHRSRALTLDLIEDADIILTMGKSHKEIILRSLPHYKDKVFTLKEFVGEKSLDIADPYGGNLDIYKNTAKEINYYIQKLFEKISEKKKENNK</sequence>
<dbReference type="EMBL" id="FRAE01000017">
    <property type="protein sequence ID" value="SHJ85632.1"/>
    <property type="molecule type" value="Genomic_DNA"/>
</dbReference>
<dbReference type="Proteomes" id="UP000242497">
    <property type="component" value="Unassembled WGS sequence"/>
</dbReference>
<organism evidence="6 7">
    <name type="scientific">Tepidibacter formicigenes DSM 15518</name>
    <dbReference type="NCBI Taxonomy" id="1123349"/>
    <lineage>
        <taxon>Bacteria</taxon>
        <taxon>Bacillati</taxon>
        <taxon>Bacillota</taxon>
        <taxon>Clostridia</taxon>
        <taxon>Peptostreptococcales</taxon>
        <taxon>Peptostreptococcaceae</taxon>
        <taxon>Tepidibacter</taxon>
    </lineage>
</organism>
<gene>
    <name evidence="6" type="ORF">SAMN02744037_01014</name>
</gene>
<evidence type="ECO:0000313" key="7">
    <source>
        <dbReference type="Proteomes" id="UP000242497"/>
    </source>
</evidence>
<evidence type="ECO:0000256" key="1">
    <source>
        <dbReference type="ARBA" id="ARBA00011063"/>
    </source>
</evidence>
<dbReference type="OrthoDB" id="9784339at2"/>
<dbReference type="PANTHER" id="PTHR11717">
    <property type="entry name" value="LOW MOLECULAR WEIGHT PROTEIN TYROSINE PHOSPHATASE"/>
    <property type="match status" value="1"/>
</dbReference>
<proteinExistence type="inferred from homology"/>
<evidence type="ECO:0000259" key="5">
    <source>
        <dbReference type="SMART" id="SM00226"/>
    </source>
</evidence>
<dbReference type="PANTHER" id="PTHR11717:SF31">
    <property type="entry name" value="LOW MOLECULAR WEIGHT PROTEIN-TYROSINE-PHOSPHATASE ETP-RELATED"/>
    <property type="match status" value="1"/>
</dbReference>
<dbReference type="InterPro" id="IPR050438">
    <property type="entry name" value="LMW_PTPase"/>
</dbReference>
<feature type="active site" description="Proton donor" evidence="4">
    <location>
        <position position="122"/>
    </location>
</feature>
<dbReference type="CDD" id="cd16344">
    <property type="entry name" value="LMWPAP"/>
    <property type="match status" value="1"/>
</dbReference>
<reference evidence="7" key="1">
    <citation type="submission" date="2016-11" db="EMBL/GenBank/DDBJ databases">
        <authorList>
            <person name="Varghese N."/>
            <person name="Submissions S."/>
        </authorList>
    </citation>
    <scope>NUCLEOTIDE SEQUENCE [LARGE SCALE GENOMIC DNA]</scope>
    <source>
        <strain evidence="7">DSM 15518</strain>
    </source>
</reference>
<dbReference type="STRING" id="1123349.SAMN02744037_01014"/>